<feature type="transmembrane region" description="Helical" evidence="7">
    <location>
        <begin position="205"/>
        <end position="231"/>
    </location>
</feature>
<dbReference type="GO" id="GO:0044341">
    <property type="term" value="P:sodium-dependent phosphate transport"/>
    <property type="evidence" value="ECO:0007669"/>
    <property type="project" value="InterPro"/>
</dbReference>
<dbReference type="STRING" id="1189621.A3SI_17499"/>
<dbReference type="PANTHER" id="PTHR10010:SF46">
    <property type="entry name" value="SODIUM-DEPENDENT PHOSPHATE TRANSPORT PROTEIN 2B"/>
    <property type="match status" value="1"/>
</dbReference>
<evidence type="ECO:0000256" key="2">
    <source>
        <dbReference type="ARBA" id="ARBA00022475"/>
    </source>
</evidence>
<dbReference type="EMBL" id="AJYA01000057">
    <property type="protein sequence ID" value="EIM73711.1"/>
    <property type="molecule type" value="Genomic_DNA"/>
</dbReference>
<feature type="transmembrane region" description="Helical" evidence="7">
    <location>
        <begin position="317"/>
        <end position="338"/>
    </location>
</feature>
<evidence type="ECO:0000256" key="7">
    <source>
        <dbReference type="SAM" id="Phobius"/>
    </source>
</evidence>
<keyword evidence="9" id="KW-1185">Reference proteome</keyword>
<feature type="transmembrane region" description="Helical" evidence="7">
    <location>
        <begin position="252"/>
        <end position="279"/>
    </location>
</feature>
<comment type="caution">
    <text evidence="8">The sequence shown here is derived from an EMBL/GenBank/DDBJ whole genome shotgun (WGS) entry which is preliminary data.</text>
</comment>
<evidence type="ECO:0000256" key="3">
    <source>
        <dbReference type="ARBA" id="ARBA00022692"/>
    </source>
</evidence>
<feature type="transmembrane region" description="Helical" evidence="7">
    <location>
        <begin position="358"/>
        <end position="378"/>
    </location>
</feature>
<dbReference type="GO" id="GO:0005436">
    <property type="term" value="F:sodium:phosphate symporter activity"/>
    <property type="evidence" value="ECO:0007669"/>
    <property type="project" value="InterPro"/>
</dbReference>
<evidence type="ECO:0000313" key="8">
    <source>
        <dbReference type="EMBL" id="EIM73711.1"/>
    </source>
</evidence>
<accession>I5BVV9</accession>
<keyword evidence="5 7" id="KW-0472">Membrane</keyword>
<evidence type="ECO:0000313" key="9">
    <source>
        <dbReference type="Proteomes" id="UP000005551"/>
    </source>
</evidence>
<dbReference type="PATRIC" id="fig|1189621.3.peg.3635"/>
<dbReference type="GO" id="GO:0005886">
    <property type="term" value="C:plasma membrane"/>
    <property type="evidence" value="ECO:0007669"/>
    <property type="project" value="UniProtKB-SubCell"/>
</dbReference>
<reference evidence="8 9" key="1">
    <citation type="submission" date="2012-05" db="EMBL/GenBank/DDBJ databases">
        <title>Genome sequence of Nitritalea halalkaliphila LW7.</title>
        <authorList>
            <person name="Jangir P.K."/>
            <person name="Singh A."/>
            <person name="Shivaji S."/>
            <person name="Sharma R."/>
        </authorList>
    </citation>
    <scope>NUCLEOTIDE SEQUENCE [LARGE SCALE GENOMIC DNA]</scope>
    <source>
        <strain evidence="8 9">LW7</strain>
    </source>
</reference>
<proteinExistence type="predicted"/>
<evidence type="ECO:0000256" key="6">
    <source>
        <dbReference type="SAM" id="MobiDB-lite"/>
    </source>
</evidence>
<keyword evidence="3 7" id="KW-0812">Transmembrane</keyword>
<feature type="transmembrane region" description="Helical" evidence="7">
    <location>
        <begin position="28"/>
        <end position="48"/>
    </location>
</feature>
<gene>
    <name evidence="8" type="ORF">A3SI_17499</name>
</gene>
<dbReference type="PANTHER" id="PTHR10010">
    <property type="entry name" value="SOLUTE CARRIER FAMILY 34 SODIUM PHOSPHATE , MEMBER 2-RELATED"/>
    <property type="match status" value="1"/>
</dbReference>
<keyword evidence="2" id="KW-1003">Cell membrane</keyword>
<evidence type="ECO:0000256" key="1">
    <source>
        <dbReference type="ARBA" id="ARBA00004651"/>
    </source>
</evidence>
<dbReference type="NCBIfam" id="NF037997">
    <property type="entry name" value="Na_Pi_symport"/>
    <property type="match status" value="2"/>
</dbReference>
<comment type="subcellular location">
    <subcellularLocation>
        <location evidence="1">Cell membrane</location>
        <topology evidence="1">Multi-pass membrane protein</topology>
    </subcellularLocation>
</comment>
<feature type="transmembrane region" description="Helical" evidence="7">
    <location>
        <begin position="138"/>
        <end position="159"/>
    </location>
</feature>
<feature type="transmembrane region" description="Helical" evidence="7">
    <location>
        <begin position="103"/>
        <end position="126"/>
    </location>
</feature>
<sequence length="417" mass="45107">MKPGLLAFFYMTVKLLRPSSPTSARLLLLLKGVLGVLVFIMAIDLLTVSMLQLNNSIANEIFQATLNPYIGLFVGILSTALLQSSSTVTAMTVAVVASGNLSLVQAIPLVMGANIGTTLTSTLVSFSYILKKGEFKKALSAGVLHDAFNILTVMLLLPLEIHFKVLSSSAQYLTQTFFGAVEGGDTISYPVLFLRPLTLWIVNGIQLPLLTLLLGVASVFGIIKLLSNLALKGYVSTNFHKVKRHIFRNPYLALFYGIFFTALVQSSTITTSLIVPLVASRKVSLFKAFPFIMGANIGTTITAGIAAFYSTEAAISIAIVHLLFNVIGVLVLLPVPSIRNVPVQMAAYLGSQSVKTRFVGFAYILLTFFVVPFFLIYFNQDSSEEQKNASKLPHSSTSLTNDSHPGASTDPIRPRSQ</sequence>
<dbReference type="InterPro" id="IPR003841">
    <property type="entry name" value="Na/Pi_transpt"/>
</dbReference>
<dbReference type="RefSeq" id="WP_009056991.1">
    <property type="nucleotide sequence ID" value="NZ_AJYA01000057.1"/>
</dbReference>
<feature type="transmembrane region" description="Helical" evidence="7">
    <location>
        <begin position="69"/>
        <end position="97"/>
    </location>
</feature>
<feature type="transmembrane region" description="Helical" evidence="7">
    <location>
        <begin position="291"/>
        <end position="310"/>
    </location>
</feature>
<dbReference type="Pfam" id="PF02690">
    <property type="entry name" value="Na_Pi_cotrans"/>
    <property type="match status" value="2"/>
</dbReference>
<evidence type="ECO:0000256" key="5">
    <source>
        <dbReference type="ARBA" id="ARBA00023136"/>
    </source>
</evidence>
<feature type="compositionally biased region" description="Polar residues" evidence="6">
    <location>
        <begin position="393"/>
        <end position="403"/>
    </location>
</feature>
<evidence type="ECO:0000256" key="4">
    <source>
        <dbReference type="ARBA" id="ARBA00022989"/>
    </source>
</evidence>
<protein>
    <submittedName>
        <fullName evidence="8">Na+/Picotransporter</fullName>
    </submittedName>
</protein>
<organism evidence="8 9">
    <name type="scientific">Nitritalea halalkaliphila LW7</name>
    <dbReference type="NCBI Taxonomy" id="1189621"/>
    <lineage>
        <taxon>Bacteria</taxon>
        <taxon>Pseudomonadati</taxon>
        <taxon>Bacteroidota</taxon>
        <taxon>Cytophagia</taxon>
        <taxon>Cytophagales</taxon>
        <taxon>Cyclobacteriaceae</taxon>
        <taxon>Nitritalea</taxon>
    </lineage>
</organism>
<feature type="region of interest" description="Disordered" evidence="6">
    <location>
        <begin position="388"/>
        <end position="417"/>
    </location>
</feature>
<dbReference type="Proteomes" id="UP000005551">
    <property type="component" value="Unassembled WGS sequence"/>
</dbReference>
<name>I5BVV9_9BACT</name>
<dbReference type="AlphaFoldDB" id="I5BVV9"/>
<keyword evidence="4 7" id="KW-1133">Transmembrane helix</keyword>